<keyword evidence="6 9" id="KW-1133">Transmembrane helix</keyword>
<dbReference type="EMBL" id="WEGI01000014">
    <property type="protein sequence ID" value="MQY30409.1"/>
    <property type="molecule type" value="Genomic_DNA"/>
</dbReference>
<keyword evidence="4 9" id="KW-0812">Transmembrane</keyword>
<keyword evidence="11" id="KW-1185">Reference proteome</keyword>
<feature type="transmembrane region" description="Helical" evidence="9">
    <location>
        <begin position="59"/>
        <end position="78"/>
    </location>
</feature>
<evidence type="ECO:0000256" key="2">
    <source>
        <dbReference type="ARBA" id="ARBA00022448"/>
    </source>
</evidence>
<keyword evidence="5" id="KW-0029">Amino-acid transport</keyword>
<dbReference type="GO" id="GO:0005886">
    <property type="term" value="C:plasma membrane"/>
    <property type="evidence" value="ECO:0007669"/>
    <property type="project" value="UniProtKB-SubCell"/>
</dbReference>
<gene>
    <name evidence="10" type="primary">livH_6</name>
    <name evidence="10" type="ORF">NRB56_60110</name>
</gene>
<dbReference type="PANTHER" id="PTHR11795:SF450">
    <property type="entry name" value="ABC TRANSPORTER PERMEASE PROTEIN"/>
    <property type="match status" value="1"/>
</dbReference>
<evidence type="ECO:0000256" key="4">
    <source>
        <dbReference type="ARBA" id="ARBA00022692"/>
    </source>
</evidence>
<feature type="transmembrane region" description="Helical" evidence="9">
    <location>
        <begin position="139"/>
        <end position="161"/>
    </location>
</feature>
<evidence type="ECO:0000313" key="11">
    <source>
        <dbReference type="Proteomes" id="UP000431401"/>
    </source>
</evidence>
<evidence type="ECO:0000256" key="1">
    <source>
        <dbReference type="ARBA" id="ARBA00004651"/>
    </source>
</evidence>
<dbReference type="GO" id="GO:0006865">
    <property type="term" value="P:amino acid transport"/>
    <property type="evidence" value="ECO:0007669"/>
    <property type="project" value="UniProtKB-KW"/>
</dbReference>
<dbReference type="Proteomes" id="UP000431401">
    <property type="component" value="Unassembled WGS sequence"/>
</dbReference>
<proteinExistence type="inferred from homology"/>
<dbReference type="RefSeq" id="WP_153347704.1">
    <property type="nucleotide sequence ID" value="NZ_WEGI01000014.1"/>
</dbReference>
<feature type="transmembrane region" description="Helical" evidence="9">
    <location>
        <begin position="90"/>
        <end position="107"/>
    </location>
</feature>
<keyword evidence="7 9" id="KW-0472">Membrane</keyword>
<sequence length="293" mass="30212">MLFLEQLINGICTGSIYALFAVGFGIVFSTMQILNLAQGVYATYGAMITYFAIDDAGLPYWLAVIAGVLAAGLVAVFVDQIAFEPLRRRGVQLLGAVIASIGMWIALREVLSIATHATPVGFPPSSVPRGRIEIGSIDILSSQLLAVILAAVVIAGVYHLLHRTNIGAAIRAVGYDKRSAQIAGINPRTMIIGAALLSGAVTGLAGILLAGGQSFNFNLGDGLLLQGFAAVVIGGMGDVRGAALGGLLIGVVQTLSASYISAGYQDAITFGLVLVVLLARPTGLLGTANFQRA</sequence>
<organism evidence="10 11">
    <name type="scientific">Nocardia aurantia</name>
    <dbReference type="NCBI Taxonomy" id="2585199"/>
    <lineage>
        <taxon>Bacteria</taxon>
        <taxon>Bacillati</taxon>
        <taxon>Actinomycetota</taxon>
        <taxon>Actinomycetes</taxon>
        <taxon>Mycobacteriales</taxon>
        <taxon>Nocardiaceae</taxon>
        <taxon>Nocardia</taxon>
    </lineage>
</organism>
<reference evidence="10 11" key="1">
    <citation type="submission" date="2019-10" db="EMBL/GenBank/DDBJ databases">
        <title>Nocardia macrotermitis sp. nov. and Nocardia aurantia sp. nov., isolated from the gut of fungus growing-termite Macrotermes natalensis.</title>
        <authorList>
            <person name="Benndorf R."/>
            <person name="Schwitalla J."/>
            <person name="Martin K."/>
            <person name="De Beer W."/>
            <person name="Kaster A.-K."/>
            <person name="Vollmers J."/>
            <person name="Poulsen M."/>
            <person name="Beemelmanns C."/>
        </authorList>
    </citation>
    <scope>NUCLEOTIDE SEQUENCE [LARGE SCALE GENOMIC DNA]</scope>
    <source>
        <strain evidence="10 11">RB56</strain>
    </source>
</reference>
<evidence type="ECO:0000256" key="5">
    <source>
        <dbReference type="ARBA" id="ARBA00022970"/>
    </source>
</evidence>
<accession>A0A7K0DXA6</accession>
<dbReference type="CDD" id="cd06582">
    <property type="entry name" value="TM_PBP1_LivH_like"/>
    <property type="match status" value="1"/>
</dbReference>
<name>A0A7K0DXA6_9NOCA</name>
<evidence type="ECO:0000313" key="10">
    <source>
        <dbReference type="EMBL" id="MQY30409.1"/>
    </source>
</evidence>
<evidence type="ECO:0000256" key="3">
    <source>
        <dbReference type="ARBA" id="ARBA00022475"/>
    </source>
</evidence>
<keyword evidence="2" id="KW-0813">Transport</keyword>
<dbReference type="GO" id="GO:0022857">
    <property type="term" value="F:transmembrane transporter activity"/>
    <property type="evidence" value="ECO:0007669"/>
    <property type="project" value="InterPro"/>
</dbReference>
<evidence type="ECO:0000256" key="6">
    <source>
        <dbReference type="ARBA" id="ARBA00022989"/>
    </source>
</evidence>
<evidence type="ECO:0000256" key="7">
    <source>
        <dbReference type="ARBA" id="ARBA00023136"/>
    </source>
</evidence>
<comment type="caution">
    <text evidence="10">The sequence shown here is derived from an EMBL/GenBank/DDBJ whole genome shotgun (WGS) entry which is preliminary data.</text>
</comment>
<evidence type="ECO:0000256" key="8">
    <source>
        <dbReference type="ARBA" id="ARBA00037998"/>
    </source>
</evidence>
<feature type="transmembrane region" description="Helical" evidence="9">
    <location>
        <begin position="191"/>
        <end position="211"/>
    </location>
</feature>
<feature type="transmembrane region" description="Helical" evidence="9">
    <location>
        <begin position="6"/>
        <end position="26"/>
    </location>
</feature>
<comment type="subcellular location">
    <subcellularLocation>
        <location evidence="1">Cell membrane</location>
        <topology evidence="1">Multi-pass membrane protein</topology>
    </subcellularLocation>
</comment>
<dbReference type="InterPro" id="IPR052157">
    <property type="entry name" value="BCAA_transport_permease"/>
</dbReference>
<evidence type="ECO:0000256" key="9">
    <source>
        <dbReference type="SAM" id="Phobius"/>
    </source>
</evidence>
<keyword evidence="3" id="KW-1003">Cell membrane</keyword>
<dbReference type="PANTHER" id="PTHR11795">
    <property type="entry name" value="BRANCHED-CHAIN AMINO ACID TRANSPORT SYSTEM PERMEASE PROTEIN LIVH"/>
    <property type="match status" value="1"/>
</dbReference>
<dbReference type="Pfam" id="PF02653">
    <property type="entry name" value="BPD_transp_2"/>
    <property type="match status" value="1"/>
</dbReference>
<dbReference type="InterPro" id="IPR001851">
    <property type="entry name" value="ABC_transp_permease"/>
</dbReference>
<protein>
    <submittedName>
        <fullName evidence="10">High-affinity branched-chain amino acid transport system permease protein LivH</fullName>
    </submittedName>
</protein>
<dbReference type="OrthoDB" id="3572933at2"/>
<dbReference type="AlphaFoldDB" id="A0A7K0DXA6"/>
<feature type="transmembrane region" description="Helical" evidence="9">
    <location>
        <begin position="268"/>
        <end position="290"/>
    </location>
</feature>
<comment type="similarity">
    <text evidence="8">Belongs to the binding-protein-dependent transport system permease family. LivHM subfamily.</text>
</comment>